<evidence type="ECO:0000256" key="1">
    <source>
        <dbReference type="SAM" id="SignalP"/>
    </source>
</evidence>
<keyword evidence="1" id="KW-0732">Signal</keyword>
<name>Q05HT3_XANOR</name>
<dbReference type="Proteomes" id="UP000006735">
    <property type="component" value="Chromosome"/>
</dbReference>
<organism evidence="2 3">
    <name type="scientific">Xanthomonas oryzae pv. oryzae (strain KACC10331 / KXO85)</name>
    <dbReference type="NCBI Taxonomy" id="291331"/>
    <lineage>
        <taxon>Bacteria</taxon>
        <taxon>Pseudomonadati</taxon>
        <taxon>Pseudomonadota</taxon>
        <taxon>Gammaproteobacteria</taxon>
        <taxon>Lysobacterales</taxon>
        <taxon>Lysobacteraceae</taxon>
        <taxon>Xanthomonas</taxon>
    </lineage>
</organism>
<gene>
    <name evidence="2" type="ordered locus">XOO4889</name>
</gene>
<dbReference type="EMBL" id="AE013598">
    <property type="protein sequence ID" value="ABJ90001.1"/>
    <property type="molecule type" value="Genomic_DNA"/>
</dbReference>
<sequence length="60" mass="6422">MMKIARCVLYGLLLMWISACHGGNTVTTTLVGYNHTDKDVGHFTVDGNEGGFLQAHRGGG</sequence>
<proteinExistence type="predicted"/>
<keyword evidence="3" id="KW-1185">Reference proteome</keyword>
<dbReference type="HOGENOM" id="CLU_2940794_0_0_6"/>
<accession>Q05HT3</accession>
<dbReference type="PROSITE" id="PS51257">
    <property type="entry name" value="PROKAR_LIPOPROTEIN"/>
    <property type="match status" value="1"/>
</dbReference>
<feature type="chain" id="PRO_5004164825" description="Lipoprotein" evidence="1">
    <location>
        <begin position="23"/>
        <end position="60"/>
    </location>
</feature>
<evidence type="ECO:0008006" key="4">
    <source>
        <dbReference type="Google" id="ProtNLM"/>
    </source>
</evidence>
<protein>
    <recommendedName>
        <fullName evidence="4">Lipoprotein</fullName>
    </recommendedName>
</protein>
<dbReference type="STRING" id="291331.XOO4889"/>
<dbReference type="AlphaFoldDB" id="Q05HT3"/>
<dbReference type="KEGG" id="xoo:XOO4889"/>
<evidence type="ECO:0000313" key="3">
    <source>
        <dbReference type="Proteomes" id="UP000006735"/>
    </source>
</evidence>
<evidence type="ECO:0000313" key="2">
    <source>
        <dbReference type="EMBL" id="ABJ90001.1"/>
    </source>
</evidence>
<feature type="signal peptide" evidence="1">
    <location>
        <begin position="1"/>
        <end position="22"/>
    </location>
</feature>
<reference evidence="2 3" key="1">
    <citation type="journal article" date="2005" name="Nucleic Acids Res.">
        <title>The genome sequence of Xanthomonas oryzae pathovar oryzae KACC10331, the bacterial blight pathogen of rice.</title>
        <authorList>
            <person name="Lee B.M."/>
            <person name="Park Y.J."/>
            <person name="Park D.S."/>
            <person name="Kang H.W."/>
            <person name="Kim J.G."/>
            <person name="Song E.S."/>
            <person name="Park I.C."/>
            <person name="Yoon U.H."/>
            <person name="Hahn J.H."/>
            <person name="Koo B.S."/>
            <person name="Lee G.B."/>
            <person name="Kim H."/>
            <person name="Park H.S."/>
            <person name="Yoon K.O."/>
            <person name="Kim J.H."/>
            <person name="Jung C.H."/>
            <person name="Koh N.H."/>
            <person name="Seo J.S."/>
            <person name="Go S.J."/>
        </authorList>
    </citation>
    <scope>NUCLEOTIDE SEQUENCE [LARGE SCALE GENOMIC DNA]</scope>
    <source>
        <strain evidence="3">KACC10331 / KXO85</strain>
    </source>
</reference>